<organism evidence="1 2">
    <name type="scientific">Portunus trituberculatus</name>
    <name type="common">Swimming crab</name>
    <name type="synonym">Neptunus trituberculatus</name>
    <dbReference type="NCBI Taxonomy" id="210409"/>
    <lineage>
        <taxon>Eukaryota</taxon>
        <taxon>Metazoa</taxon>
        <taxon>Ecdysozoa</taxon>
        <taxon>Arthropoda</taxon>
        <taxon>Crustacea</taxon>
        <taxon>Multicrustacea</taxon>
        <taxon>Malacostraca</taxon>
        <taxon>Eumalacostraca</taxon>
        <taxon>Eucarida</taxon>
        <taxon>Decapoda</taxon>
        <taxon>Pleocyemata</taxon>
        <taxon>Brachyura</taxon>
        <taxon>Eubrachyura</taxon>
        <taxon>Portunoidea</taxon>
        <taxon>Portunidae</taxon>
        <taxon>Portuninae</taxon>
        <taxon>Portunus</taxon>
    </lineage>
</organism>
<gene>
    <name evidence="1" type="ORF">E2C01_072992</name>
</gene>
<evidence type="ECO:0000313" key="1">
    <source>
        <dbReference type="EMBL" id="MPC78504.1"/>
    </source>
</evidence>
<dbReference type="EMBL" id="VSRR010048602">
    <property type="protein sequence ID" value="MPC78504.1"/>
    <property type="molecule type" value="Genomic_DNA"/>
</dbReference>
<dbReference type="AlphaFoldDB" id="A0A5B7ICV3"/>
<reference evidence="1 2" key="1">
    <citation type="submission" date="2019-05" db="EMBL/GenBank/DDBJ databases">
        <title>Another draft genome of Portunus trituberculatus and its Hox gene families provides insights of decapod evolution.</title>
        <authorList>
            <person name="Jeong J.-H."/>
            <person name="Song I."/>
            <person name="Kim S."/>
            <person name="Choi T."/>
            <person name="Kim D."/>
            <person name="Ryu S."/>
            <person name="Kim W."/>
        </authorList>
    </citation>
    <scope>NUCLEOTIDE SEQUENCE [LARGE SCALE GENOMIC DNA]</scope>
    <source>
        <tissue evidence="1">Muscle</tissue>
    </source>
</reference>
<name>A0A5B7ICV3_PORTR</name>
<protein>
    <submittedName>
        <fullName evidence="1">Uncharacterized protein</fullName>
    </submittedName>
</protein>
<evidence type="ECO:0000313" key="2">
    <source>
        <dbReference type="Proteomes" id="UP000324222"/>
    </source>
</evidence>
<dbReference type="Proteomes" id="UP000324222">
    <property type="component" value="Unassembled WGS sequence"/>
</dbReference>
<comment type="caution">
    <text evidence="1">The sequence shown here is derived from an EMBL/GenBank/DDBJ whole genome shotgun (WGS) entry which is preliminary data.</text>
</comment>
<sequence>MKTTPLQNVMSPVQTWPCLLVPDYVFPPPVKGGVDSCRQAIVCQL</sequence>
<keyword evidence="2" id="KW-1185">Reference proteome</keyword>
<proteinExistence type="predicted"/>
<accession>A0A5B7ICV3</accession>